<feature type="region of interest" description="Disordered" evidence="1">
    <location>
        <begin position="269"/>
        <end position="293"/>
    </location>
</feature>
<reference evidence="3 4" key="1">
    <citation type="submission" date="2018-11" db="EMBL/GenBank/DDBJ databases">
        <title>Complete genome sequence of Nocardioides baekrokdamisoli strain KCTC 39748.</title>
        <authorList>
            <person name="Kang S.W."/>
            <person name="Lee K.C."/>
            <person name="Kim K.K."/>
            <person name="Kim J.S."/>
            <person name="Kim D.S."/>
            <person name="Ko S.H."/>
            <person name="Yang S.H."/>
            <person name="Shin Y.K."/>
            <person name="Lee J.S."/>
        </authorList>
    </citation>
    <scope>NUCLEOTIDE SEQUENCE [LARGE SCALE GENOMIC DNA]</scope>
    <source>
        <strain evidence="3 4">KCTC 39748</strain>
    </source>
</reference>
<feature type="domain" description="DUF3071" evidence="2">
    <location>
        <begin position="20"/>
        <end position="184"/>
    </location>
</feature>
<sequence>MSAEEAPQITTSADVTPEGLTLASVSRDGRRMLFVDAVGREFVVPVDERLRAALPQPSRRTETPMTNQPPALRPKDIQARIRAGESLEQVAAAAGTEPEAIMAFAGPVLAEREHMALRAARASVRRTSVAADPAVRTLQDAVLSVLGRFDQEFEDISWDSWRRQDGRWILLGHYETTERSGIAQMAYDIQGAYVTPENDDARWLLGDLPAVPAAPPATPVRDELHSLRQRRQSVPEVDMFAPTTEIQVEEPTVEVRVDTAAAVEVEAKPATSAKRKRGSIPSWDEIMFGGPTA</sequence>
<dbReference type="InterPro" id="IPR021421">
    <property type="entry name" value="DUF3071"/>
</dbReference>
<evidence type="ECO:0000256" key="1">
    <source>
        <dbReference type="SAM" id="MobiDB-lite"/>
    </source>
</evidence>
<dbReference type="Pfam" id="PF11268">
    <property type="entry name" value="DUF3071"/>
    <property type="match status" value="1"/>
</dbReference>
<organism evidence="3 4">
    <name type="scientific">Nocardioides baekrokdamisoli</name>
    <dbReference type="NCBI Taxonomy" id="1804624"/>
    <lineage>
        <taxon>Bacteria</taxon>
        <taxon>Bacillati</taxon>
        <taxon>Actinomycetota</taxon>
        <taxon>Actinomycetes</taxon>
        <taxon>Propionibacteriales</taxon>
        <taxon>Nocardioidaceae</taxon>
        <taxon>Nocardioides</taxon>
    </lineage>
</organism>
<dbReference type="NCBIfam" id="NF040712">
    <property type="entry name" value="SepH"/>
    <property type="match status" value="1"/>
</dbReference>
<dbReference type="KEGG" id="nbe:Back2_04710"/>
<dbReference type="RefSeq" id="WP_164512442.1">
    <property type="nucleotide sequence ID" value="NZ_AP019307.1"/>
</dbReference>
<evidence type="ECO:0000313" key="3">
    <source>
        <dbReference type="EMBL" id="BBH16184.1"/>
    </source>
</evidence>
<name>A0A3G9IYE2_9ACTN</name>
<protein>
    <recommendedName>
        <fullName evidence="2">DUF3071 domain-containing protein</fullName>
    </recommendedName>
</protein>
<evidence type="ECO:0000259" key="2">
    <source>
        <dbReference type="Pfam" id="PF11268"/>
    </source>
</evidence>
<dbReference type="AlphaFoldDB" id="A0A3G9IYE2"/>
<proteinExistence type="predicted"/>
<gene>
    <name evidence="3" type="ORF">Back2_04710</name>
</gene>
<keyword evidence="4" id="KW-1185">Reference proteome</keyword>
<accession>A0A3G9IYE2</accession>
<evidence type="ECO:0000313" key="4">
    <source>
        <dbReference type="Proteomes" id="UP000271573"/>
    </source>
</evidence>
<dbReference type="EMBL" id="AP019307">
    <property type="protein sequence ID" value="BBH16184.1"/>
    <property type="molecule type" value="Genomic_DNA"/>
</dbReference>
<dbReference type="Proteomes" id="UP000271573">
    <property type="component" value="Chromosome"/>
</dbReference>
<dbReference type="InterPro" id="IPR047682">
    <property type="entry name" value="SepH-like"/>
</dbReference>